<feature type="transmembrane region" description="Helical" evidence="6">
    <location>
        <begin position="303"/>
        <end position="324"/>
    </location>
</feature>
<evidence type="ECO:0000313" key="8">
    <source>
        <dbReference type="Proteomes" id="UP000766486"/>
    </source>
</evidence>
<feature type="transmembrane region" description="Helical" evidence="6">
    <location>
        <begin position="453"/>
        <end position="472"/>
    </location>
</feature>
<comment type="caution">
    <text evidence="7">The sequence shown here is derived from an EMBL/GenBank/DDBJ whole genome shotgun (WGS) entry which is preliminary data.</text>
</comment>
<comment type="subcellular location">
    <subcellularLocation>
        <location evidence="1">Membrane</location>
        <topology evidence="1">Multi-pass membrane protein</topology>
    </subcellularLocation>
</comment>
<dbReference type="PANTHER" id="PTHR45649">
    <property type="entry name" value="AMINO-ACID PERMEASE BAT1"/>
    <property type="match status" value="1"/>
</dbReference>
<dbReference type="InterPro" id="IPR002293">
    <property type="entry name" value="AA/rel_permease1"/>
</dbReference>
<evidence type="ECO:0000313" key="7">
    <source>
        <dbReference type="EMBL" id="VUC36381.1"/>
    </source>
</evidence>
<dbReference type="InterPro" id="IPR004840">
    <property type="entry name" value="Amino_acid_permease_CS"/>
</dbReference>
<feature type="transmembrane region" description="Helical" evidence="6">
    <location>
        <begin position="356"/>
        <end position="376"/>
    </location>
</feature>
<keyword evidence="2" id="KW-0813">Transport</keyword>
<keyword evidence="8" id="KW-1185">Reference proteome</keyword>
<name>A0ABY6UZ49_BIOOC</name>
<dbReference type="Proteomes" id="UP000766486">
    <property type="component" value="Unassembled WGS sequence"/>
</dbReference>
<feature type="transmembrane region" description="Helical" evidence="6">
    <location>
        <begin position="420"/>
        <end position="441"/>
    </location>
</feature>
<accession>A0ABY6UZ49</accession>
<dbReference type="PIRSF" id="PIRSF006060">
    <property type="entry name" value="AA_transporter"/>
    <property type="match status" value="1"/>
</dbReference>
<feature type="transmembrane region" description="Helical" evidence="6">
    <location>
        <begin position="169"/>
        <end position="190"/>
    </location>
</feature>
<evidence type="ECO:0000256" key="2">
    <source>
        <dbReference type="ARBA" id="ARBA00022448"/>
    </source>
</evidence>
<dbReference type="EMBL" id="CABFNS010000928">
    <property type="protein sequence ID" value="VUC36381.1"/>
    <property type="molecule type" value="Genomic_DNA"/>
</dbReference>
<proteinExistence type="predicted"/>
<feature type="transmembrane region" description="Helical" evidence="6">
    <location>
        <begin position="144"/>
        <end position="163"/>
    </location>
</feature>
<dbReference type="Pfam" id="PF13520">
    <property type="entry name" value="AA_permease_2"/>
    <property type="match status" value="1"/>
</dbReference>
<evidence type="ECO:0000256" key="5">
    <source>
        <dbReference type="ARBA" id="ARBA00023136"/>
    </source>
</evidence>
<dbReference type="PANTHER" id="PTHR45649:SF7">
    <property type="entry name" value="CHOLINE TRANSPORT PROTEIN"/>
    <property type="match status" value="1"/>
</dbReference>
<protein>
    <recommendedName>
        <fullName evidence="9">Amino acid permease/ SLC12A domain-containing protein</fullName>
    </recommendedName>
</protein>
<evidence type="ECO:0000256" key="1">
    <source>
        <dbReference type="ARBA" id="ARBA00004141"/>
    </source>
</evidence>
<evidence type="ECO:0000256" key="3">
    <source>
        <dbReference type="ARBA" id="ARBA00022692"/>
    </source>
</evidence>
<feature type="transmembrane region" description="Helical" evidence="6">
    <location>
        <begin position="388"/>
        <end position="408"/>
    </location>
</feature>
<keyword evidence="5 6" id="KW-0472">Membrane</keyword>
<organism evidence="7 8">
    <name type="scientific">Bionectria ochroleuca</name>
    <name type="common">Gliocladium roseum</name>
    <dbReference type="NCBI Taxonomy" id="29856"/>
    <lineage>
        <taxon>Eukaryota</taxon>
        <taxon>Fungi</taxon>
        <taxon>Dikarya</taxon>
        <taxon>Ascomycota</taxon>
        <taxon>Pezizomycotina</taxon>
        <taxon>Sordariomycetes</taxon>
        <taxon>Hypocreomycetidae</taxon>
        <taxon>Hypocreales</taxon>
        <taxon>Bionectriaceae</taxon>
        <taxon>Clonostachys</taxon>
    </lineage>
</organism>
<keyword evidence="3 6" id="KW-0812">Transmembrane</keyword>
<dbReference type="Gene3D" id="1.20.1740.10">
    <property type="entry name" value="Amino acid/polyamine transporter I"/>
    <property type="match status" value="1"/>
</dbReference>
<reference evidence="7 8" key="1">
    <citation type="submission" date="2019-06" db="EMBL/GenBank/DDBJ databases">
        <authorList>
            <person name="Broberg M."/>
        </authorList>
    </citation>
    <scope>NUCLEOTIDE SEQUENCE [LARGE SCALE GENOMIC DNA]</scope>
</reference>
<sequence>MSIALAEQQQGHHHQEKPFTIWTAMGVGHSITNTAITIVAGLASSVALGGAPLLIYGFLAMALVAVCVAITLGELSSAFPHSGGQYYWVSVLAPSSCKRLLSYVTGIVGWAGALCTAASVCLVVPIMVFSMVSLADPTFEYKPWMGFVGYQITNLLTFTFNLFERCLPWVSRSLLCFTIVTITILFVSLLSASPEKQTAENLFVNLYNISGWPDGVAFLIGLNAPNWGFSCLDATVHLANEIPHPARNIPKALLVTVALGAFTGVLTTIALFLSAPDLESVVTAASPSLEILYIAYRQNTGAAIAMQCLITISAAGAIIGVHTWQSRIALAFSRDKGFPFHKYLSQVAPEPFGTPIWAHVWSCAWVSLLGCIYLGSQLAFNSLVSGGILLQYMTYSASALCLLSYGRSKITPGPFWFPKAGYVANIITILWTFFSLVIYCFPSYTPVQADQMNYVSCVIVGVLLYALAYWVLYGRREFQMPQPEVYDHVE</sequence>
<evidence type="ECO:0000256" key="4">
    <source>
        <dbReference type="ARBA" id="ARBA00022989"/>
    </source>
</evidence>
<feature type="transmembrane region" description="Helical" evidence="6">
    <location>
        <begin position="107"/>
        <end position="132"/>
    </location>
</feature>
<keyword evidence="4 6" id="KW-1133">Transmembrane helix</keyword>
<evidence type="ECO:0008006" key="9">
    <source>
        <dbReference type="Google" id="ProtNLM"/>
    </source>
</evidence>
<dbReference type="PROSITE" id="PS00218">
    <property type="entry name" value="AMINO_ACID_PERMEASE_1"/>
    <property type="match status" value="1"/>
</dbReference>
<evidence type="ECO:0000256" key="6">
    <source>
        <dbReference type="SAM" id="Phobius"/>
    </source>
</evidence>
<gene>
    <name evidence="7" type="ORF">CLO192961_LOCUS441295</name>
</gene>
<feature type="transmembrane region" description="Helical" evidence="6">
    <location>
        <begin position="21"/>
        <end position="47"/>
    </location>
</feature>
<feature type="transmembrane region" description="Helical" evidence="6">
    <location>
        <begin position="252"/>
        <end position="274"/>
    </location>
</feature>
<feature type="transmembrane region" description="Helical" evidence="6">
    <location>
        <begin position="53"/>
        <end position="73"/>
    </location>
</feature>